<organism evidence="9 10">
    <name type="scientific">Ectothiorhodospira marina</name>
    <dbReference type="NCBI Taxonomy" id="1396821"/>
    <lineage>
        <taxon>Bacteria</taxon>
        <taxon>Pseudomonadati</taxon>
        <taxon>Pseudomonadota</taxon>
        <taxon>Gammaproteobacteria</taxon>
        <taxon>Chromatiales</taxon>
        <taxon>Ectothiorhodospiraceae</taxon>
        <taxon>Ectothiorhodospira</taxon>
    </lineage>
</organism>
<evidence type="ECO:0000313" key="9">
    <source>
        <dbReference type="EMBL" id="SEK83574.1"/>
    </source>
</evidence>
<gene>
    <name evidence="9" type="ORF">SAMN05444515_105187</name>
</gene>
<keyword evidence="10" id="KW-1185">Reference proteome</keyword>
<evidence type="ECO:0000256" key="8">
    <source>
        <dbReference type="RuleBase" id="RU363041"/>
    </source>
</evidence>
<evidence type="ECO:0000256" key="4">
    <source>
        <dbReference type="ARBA" id="ARBA00022475"/>
    </source>
</evidence>
<dbReference type="InterPro" id="IPR052017">
    <property type="entry name" value="TSUP"/>
</dbReference>
<dbReference type="PANTHER" id="PTHR30269">
    <property type="entry name" value="TRANSMEMBRANE PROTEIN YFCA"/>
    <property type="match status" value="1"/>
</dbReference>
<accession>A0A1H7KAI9</accession>
<dbReference type="Pfam" id="PF01925">
    <property type="entry name" value="TauE"/>
    <property type="match status" value="1"/>
</dbReference>
<reference evidence="10" key="1">
    <citation type="submission" date="2016-10" db="EMBL/GenBank/DDBJ databases">
        <authorList>
            <person name="Varghese N."/>
            <person name="Submissions S."/>
        </authorList>
    </citation>
    <scope>NUCLEOTIDE SEQUENCE [LARGE SCALE GENOMIC DNA]</scope>
    <source>
        <strain evidence="10">DSM 241</strain>
    </source>
</reference>
<keyword evidence="4 8" id="KW-1003">Cell membrane</keyword>
<comment type="subcellular location">
    <subcellularLocation>
        <location evidence="1 8">Cell membrane</location>
        <topology evidence="1 8">Multi-pass membrane protein</topology>
    </subcellularLocation>
</comment>
<dbReference type="PANTHER" id="PTHR30269:SF0">
    <property type="entry name" value="MEMBRANE TRANSPORTER PROTEIN YFCA-RELATED"/>
    <property type="match status" value="1"/>
</dbReference>
<protein>
    <recommendedName>
        <fullName evidence="8">Probable membrane transporter protein</fullName>
    </recommendedName>
</protein>
<keyword evidence="5 8" id="KW-0812">Transmembrane</keyword>
<evidence type="ECO:0000256" key="1">
    <source>
        <dbReference type="ARBA" id="ARBA00004651"/>
    </source>
</evidence>
<feature type="transmembrane region" description="Helical" evidence="8">
    <location>
        <begin position="142"/>
        <end position="163"/>
    </location>
</feature>
<feature type="transmembrane region" description="Helical" evidence="8">
    <location>
        <begin position="232"/>
        <end position="253"/>
    </location>
</feature>
<evidence type="ECO:0000256" key="3">
    <source>
        <dbReference type="ARBA" id="ARBA00022448"/>
    </source>
</evidence>
<feature type="transmembrane region" description="Helical" evidence="8">
    <location>
        <begin position="102"/>
        <end position="121"/>
    </location>
</feature>
<dbReference type="GO" id="GO:0005886">
    <property type="term" value="C:plasma membrane"/>
    <property type="evidence" value="ECO:0007669"/>
    <property type="project" value="UniProtKB-SubCell"/>
</dbReference>
<evidence type="ECO:0000256" key="5">
    <source>
        <dbReference type="ARBA" id="ARBA00022692"/>
    </source>
</evidence>
<feature type="transmembrane region" description="Helical" evidence="8">
    <location>
        <begin position="45"/>
        <end position="65"/>
    </location>
</feature>
<name>A0A1H7KAI9_9GAMM</name>
<dbReference type="InterPro" id="IPR002781">
    <property type="entry name" value="TM_pro_TauE-like"/>
</dbReference>
<dbReference type="EMBL" id="FOAA01000005">
    <property type="protein sequence ID" value="SEK83574.1"/>
    <property type="molecule type" value="Genomic_DNA"/>
</dbReference>
<proteinExistence type="inferred from homology"/>
<sequence length="254" mass="26021">MLLEPVSILIIATAAFFAGIINALAGGGSFLTLPALVFTGVPPVAANATGTAALLPGYLASAWAYRDLIRAPAGLSVLAVVVIGAVGGAAGALLLLATSDQAFRAIVPWLLLFATVLFAFGPRLHGFLARRAKRGHGFWGRVGVLAVCGYGGYFNGGMGIVMLAMFRLLGVHDLNVANGLKNLLSAVLTVIAVAVFMVGGAISWPELPPMALAAVLGGFAGARIGRRLPSNVLRNGIVLVGAITTVIFFVELFG</sequence>
<feature type="transmembrane region" description="Helical" evidence="8">
    <location>
        <begin position="77"/>
        <end position="96"/>
    </location>
</feature>
<dbReference type="AlphaFoldDB" id="A0A1H7KAI9"/>
<dbReference type="Proteomes" id="UP000199256">
    <property type="component" value="Unassembled WGS sequence"/>
</dbReference>
<evidence type="ECO:0000256" key="2">
    <source>
        <dbReference type="ARBA" id="ARBA00009142"/>
    </source>
</evidence>
<evidence type="ECO:0000256" key="6">
    <source>
        <dbReference type="ARBA" id="ARBA00022989"/>
    </source>
</evidence>
<feature type="transmembrane region" description="Helical" evidence="8">
    <location>
        <begin position="183"/>
        <end position="204"/>
    </location>
</feature>
<keyword evidence="3" id="KW-0813">Transport</keyword>
<keyword evidence="7 8" id="KW-0472">Membrane</keyword>
<evidence type="ECO:0000256" key="7">
    <source>
        <dbReference type="ARBA" id="ARBA00023136"/>
    </source>
</evidence>
<feature type="transmembrane region" description="Helical" evidence="8">
    <location>
        <begin position="7"/>
        <end position="25"/>
    </location>
</feature>
<keyword evidence="6 8" id="KW-1133">Transmembrane helix</keyword>
<comment type="similarity">
    <text evidence="2 8">Belongs to the 4-toluene sulfonate uptake permease (TSUP) (TC 2.A.102) family.</text>
</comment>
<evidence type="ECO:0000313" key="10">
    <source>
        <dbReference type="Proteomes" id="UP000199256"/>
    </source>
</evidence>
<dbReference type="STRING" id="1396821.SAMN05444515_105187"/>